<dbReference type="AlphaFoldDB" id="A0A6C0CGF3"/>
<keyword evidence="6" id="KW-0449">Lipoprotein</keyword>
<dbReference type="EMBL" id="MN739396">
    <property type="protein sequence ID" value="QHT02645.1"/>
    <property type="molecule type" value="Genomic_DNA"/>
</dbReference>
<proteinExistence type="inferred from homology"/>
<dbReference type="PANTHER" id="PTHR10969">
    <property type="entry name" value="MICROTUBULE-ASSOCIATED PROTEINS 1A/1B LIGHT CHAIN 3-RELATED"/>
    <property type="match status" value="1"/>
</dbReference>
<evidence type="ECO:0000256" key="5">
    <source>
        <dbReference type="ARBA" id="ARBA00023136"/>
    </source>
</evidence>
<evidence type="ECO:0000256" key="4">
    <source>
        <dbReference type="ARBA" id="ARBA00023006"/>
    </source>
</evidence>
<comment type="similarity">
    <text evidence="2">Belongs to the ATG8 family.</text>
</comment>
<keyword evidence="7" id="KW-0968">Cytoplasmic vesicle</keyword>
<evidence type="ECO:0008006" key="10">
    <source>
        <dbReference type="Google" id="ProtNLM"/>
    </source>
</evidence>
<evidence type="ECO:0000256" key="8">
    <source>
        <dbReference type="ARBA" id="ARBA00037868"/>
    </source>
</evidence>
<dbReference type="InterPro" id="IPR004241">
    <property type="entry name" value="Atg8-like"/>
</dbReference>
<dbReference type="GO" id="GO:0005776">
    <property type="term" value="C:autophagosome"/>
    <property type="evidence" value="ECO:0007669"/>
    <property type="project" value="UniProtKB-SubCell"/>
</dbReference>
<evidence type="ECO:0000256" key="7">
    <source>
        <dbReference type="ARBA" id="ARBA00023329"/>
    </source>
</evidence>
<evidence type="ECO:0000313" key="9">
    <source>
        <dbReference type="EMBL" id="QHT02645.1"/>
    </source>
</evidence>
<dbReference type="GO" id="GO:0016236">
    <property type="term" value="P:macroautophagy"/>
    <property type="evidence" value="ECO:0007669"/>
    <property type="project" value="UniProtKB-ARBA"/>
</dbReference>
<accession>A0A6C0CGF3</accession>
<dbReference type="InterPro" id="IPR029071">
    <property type="entry name" value="Ubiquitin-like_domsf"/>
</dbReference>
<name>A0A6C0CGF3_9ZZZZ</name>
<keyword evidence="4" id="KW-0072">Autophagy</keyword>
<dbReference type="GO" id="GO:0006950">
    <property type="term" value="P:response to stress"/>
    <property type="evidence" value="ECO:0007669"/>
    <property type="project" value="UniProtKB-ARBA"/>
</dbReference>
<dbReference type="FunFam" id="3.10.20.90:FF:000149">
    <property type="entry name" value="microtubule-associated proteins 1A/1B light chain 3C"/>
    <property type="match status" value="1"/>
</dbReference>
<evidence type="ECO:0000256" key="6">
    <source>
        <dbReference type="ARBA" id="ARBA00023288"/>
    </source>
</evidence>
<evidence type="ECO:0000256" key="1">
    <source>
        <dbReference type="ARBA" id="ARBA00004419"/>
    </source>
</evidence>
<sequence length="116" mass="13614">MDVFKNLNTFEKRKSECERILKKHPERIPVIVCKDCKEGMLPDIDKQKYLVPKELTLGQFVYIIRKRIKLDPNKALFVLINNALQPTNRLLDDIYSDAKDEDGYLYIVYSSENTFG</sequence>
<keyword evidence="5" id="KW-0472">Membrane</keyword>
<dbReference type="Pfam" id="PF02991">
    <property type="entry name" value="ATG8"/>
    <property type="match status" value="1"/>
</dbReference>
<dbReference type="Gene3D" id="3.10.20.90">
    <property type="entry name" value="Phosphatidylinositol 3-kinase Catalytic Subunit, Chain A, domain 1"/>
    <property type="match status" value="1"/>
</dbReference>
<evidence type="ECO:0000256" key="3">
    <source>
        <dbReference type="ARBA" id="ARBA00022490"/>
    </source>
</evidence>
<keyword evidence="3" id="KW-0963">Cytoplasm</keyword>
<comment type="subcellular location">
    <subcellularLocation>
        <location evidence="1">Cytoplasmic vesicle</location>
        <location evidence="1">Autophagosome</location>
    </subcellularLocation>
    <subcellularLocation>
        <location evidence="8">Endomembrane system</location>
        <topology evidence="8">Lipid-anchor</topology>
    </subcellularLocation>
</comment>
<protein>
    <recommendedName>
        <fullName evidence="10">Autophagy-related protein</fullName>
    </recommendedName>
</protein>
<reference evidence="9" key="1">
    <citation type="journal article" date="2020" name="Nature">
        <title>Giant virus diversity and host interactions through global metagenomics.</title>
        <authorList>
            <person name="Schulz F."/>
            <person name="Roux S."/>
            <person name="Paez-Espino D."/>
            <person name="Jungbluth S."/>
            <person name="Walsh D.A."/>
            <person name="Denef V.J."/>
            <person name="McMahon K.D."/>
            <person name="Konstantinidis K.T."/>
            <person name="Eloe-Fadrosh E.A."/>
            <person name="Kyrpides N.C."/>
            <person name="Woyke T."/>
        </authorList>
    </citation>
    <scope>NUCLEOTIDE SEQUENCE</scope>
    <source>
        <strain evidence="9">GVMAG-M-3300020595-32</strain>
    </source>
</reference>
<organism evidence="9">
    <name type="scientific">viral metagenome</name>
    <dbReference type="NCBI Taxonomy" id="1070528"/>
    <lineage>
        <taxon>unclassified sequences</taxon>
        <taxon>metagenomes</taxon>
        <taxon>organismal metagenomes</taxon>
    </lineage>
</organism>
<dbReference type="SUPFAM" id="SSF54236">
    <property type="entry name" value="Ubiquitin-like"/>
    <property type="match status" value="1"/>
</dbReference>
<dbReference type="GO" id="GO:0012505">
    <property type="term" value="C:endomembrane system"/>
    <property type="evidence" value="ECO:0007669"/>
    <property type="project" value="UniProtKB-SubCell"/>
</dbReference>
<dbReference type="GO" id="GO:0031410">
    <property type="term" value="C:cytoplasmic vesicle"/>
    <property type="evidence" value="ECO:0007669"/>
    <property type="project" value="UniProtKB-KW"/>
</dbReference>
<evidence type="ECO:0000256" key="2">
    <source>
        <dbReference type="ARBA" id="ARBA00007293"/>
    </source>
</evidence>